<dbReference type="GO" id="GO:0019305">
    <property type="term" value="P:dTDP-rhamnose biosynthetic process"/>
    <property type="evidence" value="ECO:0007669"/>
    <property type="project" value="TreeGrafter"/>
</dbReference>
<dbReference type="PANTHER" id="PTHR21047">
    <property type="entry name" value="DTDP-6-DEOXY-D-GLUCOSE-3,5 EPIMERASE"/>
    <property type="match status" value="1"/>
</dbReference>
<organism evidence="1">
    <name type="scientific">marine metagenome</name>
    <dbReference type="NCBI Taxonomy" id="408172"/>
    <lineage>
        <taxon>unclassified sequences</taxon>
        <taxon>metagenomes</taxon>
        <taxon>ecological metagenomes</taxon>
    </lineage>
</organism>
<name>A0A383B1B4_9ZZZZ</name>
<accession>A0A383B1B4</accession>
<dbReference type="GO" id="GO:0008830">
    <property type="term" value="F:dTDP-4-dehydrorhamnose 3,5-epimerase activity"/>
    <property type="evidence" value="ECO:0007669"/>
    <property type="project" value="InterPro"/>
</dbReference>
<dbReference type="PANTHER" id="PTHR21047:SF2">
    <property type="entry name" value="THYMIDINE DIPHOSPHO-4-KETO-RHAMNOSE 3,5-EPIMERASE"/>
    <property type="match status" value="1"/>
</dbReference>
<gene>
    <name evidence="1" type="ORF">METZ01_LOCUS466099</name>
</gene>
<proteinExistence type="predicted"/>
<dbReference type="InterPro" id="IPR000888">
    <property type="entry name" value="RmlC-like"/>
</dbReference>
<evidence type="ECO:0008006" key="2">
    <source>
        <dbReference type="Google" id="ProtNLM"/>
    </source>
</evidence>
<dbReference type="InterPro" id="IPR014710">
    <property type="entry name" value="RmlC-like_jellyroll"/>
</dbReference>
<feature type="non-terminal residue" evidence="1">
    <location>
        <position position="121"/>
    </location>
</feature>
<dbReference type="AlphaFoldDB" id="A0A383B1B4"/>
<sequence length="121" mass="14177">MKIVNTKFKGLKIIKGMNHYDNRGYFRETFKNSFFKNKNFIFWCMSKSKKNVLRGLHLQKKFGQDKFISVVKGKIFDVVVDLRKKSKTYGKRYTITLSEENSTSLFIPAGFAHGFCTLEKD</sequence>
<dbReference type="Pfam" id="PF00908">
    <property type="entry name" value="dTDP_sugar_isom"/>
    <property type="match status" value="1"/>
</dbReference>
<reference evidence="1" key="1">
    <citation type="submission" date="2018-05" db="EMBL/GenBank/DDBJ databases">
        <authorList>
            <person name="Lanie J.A."/>
            <person name="Ng W.-L."/>
            <person name="Kazmierczak K.M."/>
            <person name="Andrzejewski T.M."/>
            <person name="Davidsen T.M."/>
            <person name="Wayne K.J."/>
            <person name="Tettelin H."/>
            <person name="Glass J.I."/>
            <person name="Rusch D."/>
            <person name="Podicherti R."/>
            <person name="Tsui H.-C.T."/>
            <person name="Winkler M.E."/>
        </authorList>
    </citation>
    <scope>NUCLEOTIDE SEQUENCE</scope>
</reference>
<dbReference type="Gene3D" id="2.60.120.10">
    <property type="entry name" value="Jelly Rolls"/>
    <property type="match status" value="1"/>
</dbReference>
<protein>
    <recommendedName>
        <fullName evidence="2">dTDP-4-dehydrorhamnose 3,5-epimerase</fullName>
    </recommendedName>
</protein>
<dbReference type="SUPFAM" id="SSF51182">
    <property type="entry name" value="RmlC-like cupins"/>
    <property type="match status" value="1"/>
</dbReference>
<dbReference type="GO" id="GO:0000271">
    <property type="term" value="P:polysaccharide biosynthetic process"/>
    <property type="evidence" value="ECO:0007669"/>
    <property type="project" value="TreeGrafter"/>
</dbReference>
<dbReference type="EMBL" id="UINC01196300">
    <property type="protein sequence ID" value="SVE13245.1"/>
    <property type="molecule type" value="Genomic_DNA"/>
</dbReference>
<dbReference type="InterPro" id="IPR011051">
    <property type="entry name" value="RmlC_Cupin_sf"/>
</dbReference>
<dbReference type="GO" id="GO:0005829">
    <property type="term" value="C:cytosol"/>
    <property type="evidence" value="ECO:0007669"/>
    <property type="project" value="TreeGrafter"/>
</dbReference>
<evidence type="ECO:0000313" key="1">
    <source>
        <dbReference type="EMBL" id="SVE13245.1"/>
    </source>
</evidence>